<dbReference type="PANTHER" id="PTHR43162">
    <property type="match status" value="1"/>
</dbReference>
<dbReference type="InterPro" id="IPR051604">
    <property type="entry name" value="Ergot_Alk_Oxidoreductase"/>
</dbReference>
<organism evidence="2 3">
    <name type="scientific">Ktedonobacter robiniae</name>
    <dbReference type="NCBI Taxonomy" id="2778365"/>
    <lineage>
        <taxon>Bacteria</taxon>
        <taxon>Bacillati</taxon>
        <taxon>Chloroflexota</taxon>
        <taxon>Ktedonobacteria</taxon>
        <taxon>Ktedonobacterales</taxon>
        <taxon>Ktedonobacteraceae</taxon>
        <taxon>Ktedonobacter</taxon>
    </lineage>
</organism>
<reference evidence="2 3" key="1">
    <citation type="journal article" date="2021" name="Int. J. Syst. Evol. Microbiol.">
        <title>Reticulibacter mediterranei gen. nov., sp. nov., within the new family Reticulibacteraceae fam. nov., and Ktedonospora formicarum gen. nov., sp. nov., Ktedonobacter robiniae sp. nov., Dictyobacter formicarum sp. nov. and Dictyobacter arantiisoli sp. nov., belonging to the class Ktedonobacteria.</title>
        <authorList>
            <person name="Yabe S."/>
            <person name="Zheng Y."/>
            <person name="Wang C.M."/>
            <person name="Sakai Y."/>
            <person name="Abe K."/>
            <person name="Yokota A."/>
            <person name="Donadio S."/>
            <person name="Cavaletti L."/>
            <person name="Monciardini P."/>
        </authorList>
    </citation>
    <scope>NUCLEOTIDE SEQUENCE [LARGE SCALE GENOMIC DNA]</scope>
    <source>
        <strain evidence="2 3">SOSP1-30</strain>
    </source>
</reference>
<feature type="domain" description="NAD(P)-binding" evidence="1">
    <location>
        <begin position="6"/>
        <end position="178"/>
    </location>
</feature>
<dbReference type="Pfam" id="PF13460">
    <property type="entry name" value="NAD_binding_10"/>
    <property type="match status" value="1"/>
</dbReference>
<accession>A0ABQ3UZH2</accession>
<proteinExistence type="predicted"/>
<keyword evidence="3" id="KW-1185">Reference proteome</keyword>
<dbReference type="PANTHER" id="PTHR43162:SF1">
    <property type="entry name" value="PRESTALK A DIFFERENTIATION PROTEIN A"/>
    <property type="match status" value="1"/>
</dbReference>
<dbReference type="Proteomes" id="UP000654345">
    <property type="component" value="Unassembled WGS sequence"/>
</dbReference>
<sequence>MIFITGATGNVGREVVNLLRASGEEVVAVTRHPATAVLPDSAVVVEGDPTRPQTLAKALRGIEAVFISPRALGDATAGAATVELLKLAAKQGVQRVVVLSAVTVEYGVGYQHFANAFKAVEDAARASGLPWTILRCSDFASNALAWAPQIRAAGVVRGVYGDAATLTIHERDIAAVSALALVDAAHTARTYVLTGPQSLTQREKARLIGEAIGREVPWVEVPPEQLRQALLAQGVPEDVPDRIIGYWADHVGRQEPSSPALERLLGRPALTFAQWAAEHSATFRN</sequence>
<protein>
    <submittedName>
        <fullName evidence="2">Nucleotide-diphosphate-sugar epimerase</fullName>
    </submittedName>
</protein>
<evidence type="ECO:0000313" key="2">
    <source>
        <dbReference type="EMBL" id="GHO58259.1"/>
    </source>
</evidence>
<evidence type="ECO:0000313" key="3">
    <source>
        <dbReference type="Proteomes" id="UP000654345"/>
    </source>
</evidence>
<gene>
    <name evidence="2" type="ORF">KSB_67340</name>
</gene>
<dbReference type="InterPro" id="IPR016040">
    <property type="entry name" value="NAD(P)-bd_dom"/>
</dbReference>
<dbReference type="Gene3D" id="3.40.50.720">
    <property type="entry name" value="NAD(P)-binding Rossmann-like Domain"/>
    <property type="match status" value="1"/>
</dbReference>
<dbReference type="Gene3D" id="3.90.25.10">
    <property type="entry name" value="UDP-galactose 4-epimerase, domain 1"/>
    <property type="match status" value="1"/>
</dbReference>
<dbReference type="InterPro" id="IPR036291">
    <property type="entry name" value="NAD(P)-bd_dom_sf"/>
</dbReference>
<dbReference type="SUPFAM" id="SSF51735">
    <property type="entry name" value="NAD(P)-binding Rossmann-fold domains"/>
    <property type="match status" value="1"/>
</dbReference>
<comment type="caution">
    <text evidence="2">The sequence shown here is derived from an EMBL/GenBank/DDBJ whole genome shotgun (WGS) entry which is preliminary data.</text>
</comment>
<dbReference type="RefSeq" id="WP_201374590.1">
    <property type="nucleotide sequence ID" value="NZ_BNJG01000003.1"/>
</dbReference>
<evidence type="ECO:0000259" key="1">
    <source>
        <dbReference type="Pfam" id="PF13460"/>
    </source>
</evidence>
<dbReference type="EMBL" id="BNJG01000003">
    <property type="protein sequence ID" value="GHO58259.1"/>
    <property type="molecule type" value="Genomic_DNA"/>
</dbReference>
<name>A0ABQ3UZH2_9CHLR</name>